<sequence length="319" mass="33611">MPLSRPLSESVVVVTGASSGLGAAIAGRLAASGCRLVLAARGTDTLHQVAVRCRERGAEVLEVPADVADQAAVARLAVRAEERFGRVDGWIHNAAVAEYGPLLDLPIDDIRRVMDVNLFGALHCAREAVPRMRRHGGVLVFIGSVLAETTVPFQGAYTISKHGLAGLAGTLRQEAGSDSTVSVCLALPSSLDTPLFRHAGNLTGRQPRPIPPANPPDRVAGRVVRLLTSPRDRVYLGRAGRTVGWGSRLAPGLTERVLRQVGLRQFTPGERPAPTRGNLSRPSPGPAHVGGGWRLTGLAAGAVFTAGLAARTLYRLVRS</sequence>
<dbReference type="RefSeq" id="WP_147139400.1">
    <property type="nucleotide sequence ID" value="NZ_BAABIJ010000002.1"/>
</dbReference>
<comment type="caution">
    <text evidence="5">The sequence shown here is derived from an EMBL/GenBank/DDBJ whole genome shotgun (WGS) entry which is preliminary data.</text>
</comment>
<proteinExistence type="inferred from homology"/>
<dbReference type="InterPro" id="IPR002347">
    <property type="entry name" value="SDR_fam"/>
</dbReference>
<dbReference type="Pfam" id="PF00106">
    <property type="entry name" value="adh_short"/>
    <property type="match status" value="1"/>
</dbReference>
<organism evidence="5 6">
    <name type="scientific">Stackebrandtia albiflava</name>
    <dbReference type="NCBI Taxonomy" id="406432"/>
    <lineage>
        <taxon>Bacteria</taxon>
        <taxon>Bacillati</taxon>
        <taxon>Actinomycetota</taxon>
        <taxon>Actinomycetes</taxon>
        <taxon>Glycomycetales</taxon>
        <taxon>Glycomycetaceae</taxon>
        <taxon>Stackebrandtia</taxon>
    </lineage>
</organism>
<keyword evidence="2" id="KW-0560">Oxidoreductase</keyword>
<name>A0A562V3B4_9ACTN</name>
<protein>
    <submittedName>
        <fullName evidence="5">Short-subunit dehydrogenase</fullName>
    </submittedName>
</protein>
<feature type="domain" description="Ketoreductase" evidence="4">
    <location>
        <begin position="10"/>
        <end position="189"/>
    </location>
</feature>
<dbReference type="GO" id="GO:0016020">
    <property type="term" value="C:membrane"/>
    <property type="evidence" value="ECO:0007669"/>
    <property type="project" value="TreeGrafter"/>
</dbReference>
<keyword evidence="6" id="KW-1185">Reference proteome</keyword>
<dbReference type="InterPro" id="IPR036291">
    <property type="entry name" value="NAD(P)-bd_dom_sf"/>
</dbReference>
<dbReference type="PANTHER" id="PTHR44196">
    <property type="entry name" value="DEHYDROGENASE/REDUCTASE SDR FAMILY MEMBER 7B"/>
    <property type="match status" value="1"/>
</dbReference>
<dbReference type="PANTHER" id="PTHR44196:SF1">
    <property type="entry name" value="DEHYDROGENASE_REDUCTASE SDR FAMILY MEMBER 7B"/>
    <property type="match status" value="1"/>
</dbReference>
<dbReference type="InterPro" id="IPR057326">
    <property type="entry name" value="KR_dom"/>
</dbReference>
<evidence type="ECO:0000313" key="6">
    <source>
        <dbReference type="Proteomes" id="UP000321617"/>
    </source>
</evidence>
<evidence type="ECO:0000256" key="3">
    <source>
        <dbReference type="SAM" id="MobiDB-lite"/>
    </source>
</evidence>
<evidence type="ECO:0000256" key="2">
    <source>
        <dbReference type="ARBA" id="ARBA00023002"/>
    </source>
</evidence>
<dbReference type="EMBL" id="VLLL01000006">
    <property type="protein sequence ID" value="TWJ12348.1"/>
    <property type="molecule type" value="Genomic_DNA"/>
</dbReference>
<reference evidence="5 6" key="1">
    <citation type="journal article" date="2013" name="Stand. Genomic Sci.">
        <title>Genomic Encyclopedia of Type Strains, Phase I: The one thousand microbial genomes (KMG-I) project.</title>
        <authorList>
            <person name="Kyrpides N.C."/>
            <person name="Woyke T."/>
            <person name="Eisen J.A."/>
            <person name="Garrity G."/>
            <person name="Lilburn T.G."/>
            <person name="Beck B.J."/>
            <person name="Whitman W.B."/>
            <person name="Hugenholtz P."/>
            <person name="Klenk H.P."/>
        </authorList>
    </citation>
    <scope>NUCLEOTIDE SEQUENCE [LARGE SCALE GENOMIC DNA]</scope>
    <source>
        <strain evidence="5 6">DSM 45044</strain>
    </source>
</reference>
<dbReference type="PROSITE" id="PS00061">
    <property type="entry name" value="ADH_SHORT"/>
    <property type="match status" value="1"/>
</dbReference>
<evidence type="ECO:0000259" key="4">
    <source>
        <dbReference type="SMART" id="SM00822"/>
    </source>
</evidence>
<dbReference type="OrthoDB" id="151996at2"/>
<feature type="region of interest" description="Disordered" evidence="3">
    <location>
        <begin position="265"/>
        <end position="288"/>
    </location>
</feature>
<evidence type="ECO:0000256" key="1">
    <source>
        <dbReference type="ARBA" id="ARBA00006484"/>
    </source>
</evidence>
<dbReference type="SUPFAM" id="SSF51735">
    <property type="entry name" value="NAD(P)-binding Rossmann-fold domains"/>
    <property type="match status" value="1"/>
</dbReference>
<dbReference type="InterPro" id="IPR020904">
    <property type="entry name" value="Sc_DH/Rdtase_CS"/>
</dbReference>
<dbReference type="AlphaFoldDB" id="A0A562V3B4"/>
<dbReference type="GO" id="GO:0016491">
    <property type="term" value="F:oxidoreductase activity"/>
    <property type="evidence" value="ECO:0007669"/>
    <property type="project" value="UniProtKB-KW"/>
</dbReference>
<accession>A0A562V3B4</accession>
<comment type="similarity">
    <text evidence="1">Belongs to the short-chain dehydrogenases/reductases (SDR) family.</text>
</comment>
<gene>
    <name evidence="5" type="ORF">LX16_3105</name>
</gene>
<dbReference type="Gene3D" id="3.40.50.720">
    <property type="entry name" value="NAD(P)-binding Rossmann-like Domain"/>
    <property type="match status" value="1"/>
</dbReference>
<dbReference type="Proteomes" id="UP000321617">
    <property type="component" value="Unassembled WGS sequence"/>
</dbReference>
<dbReference type="SMART" id="SM00822">
    <property type="entry name" value="PKS_KR"/>
    <property type="match status" value="1"/>
</dbReference>
<dbReference type="PRINTS" id="PR00081">
    <property type="entry name" value="GDHRDH"/>
</dbReference>
<evidence type="ECO:0000313" key="5">
    <source>
        <dbReference type="EMBL" id="TWJ12348.1"/>
    </source>
</evidence>